<protein>
    <recommendedName>
        <fullName evidence="4">DUF4283 domain-containing protein</fullName>
    </recommendedName>
</protein>
<reference evidence="2" key="1">
    <citation type="submission" date="2020-06" db="EMBL/GenBank/DDBJ databases">
        <authorList>
            <person name="Li T."/>
            <person name="Hu X."/>
            <person name="Zhang T."/>
            <person name="Song X."/>
            <person name="Zhang H."/>
            <person name="Dai N."/>
            <person name="Sheng W."/>
            <person name="Hou X."/>
            <person name="Wei L."/>
        </authorList>
    </citation>
    <scope>NUCLEOTIDE SEQUENCE</scope>
    <source>
        <strain evidence="2">K16</strain>
        <tissue evidence="2">Leaf</tissue>
    </source>
</reference>
<keyword evidence="3" id="KW-1185">Reference proteome</keyword>
<proteinExistence type="predicted"/>
<dbReference type="PANTHER" id="PTHR31286">
    <property type="entry name" value="GLYCINE-RICH CELL WALL STRUCTURAL PROTEIN 1.8-LIKE"/>
    <property type="match status" value="1"/>
</dbReference>
<sequence>MDTLPAPSGEHSNILIGGSSSSELDTHGCSPNVPSPVSQEQVPQKGAITQDCVAPTQLGDLVDSAVKDGRDTGINRENPDCSSILASNLPPTVQEEQPEEHPVIYVGNVKLQASSVDNIAGAFLQSSRKTLHFVPPTRQNGEVIIRPTKEVVDNGSKKWHTTAVGYFLGRRPYFPQLESFARANWKGLQHVCDIQWILFLPFPFQTDDGLNTVASGIGTPLYTDGITKNCSRLDYARVCVMLDFNSELPKHLVVISPVLRNGKEDPKMADVEYEWLPQRCTNCCSLGLVATTCPANTKRNIAPPIMIFVKKQSAKLDPVQPTQDTASAGPAAKLVCKNSAPVLSKGKEIILYNSFGALDIEGNDSQLAGPNNRSPTVEGS</sequence>
<name>A0AAE1T3H6_9LAMI</name>
<comment type="caution">
    <text evidence="2">The sequence shown here is derived from an EMBL/GenBank/DDBJ whole genome shotgun (WGS) entry which is preliminary data.</text>
</comment>
<gene>
    <name evidence="2" type="ORF">Sango_3018900</name>
</gene>
<dbReference type="Proteomes" id="UP001289374">
    <property type="component" value="Unassembled WGS sequence"/>
</dbReference>
<dbReference type="PANTHER" id="PTHR31286:SF180">
    <property type="entry name" value="OS10G0362600 PROTEIN"/>
    <property type="match status" value="1"/>
</dbReference>
<feature type="region of interest" description="Disordered" evidence="1">
    <location>
        <begin position="1"/>
        <end position="47"/>
    </location>
</feature>
<dbReference type="InterPro" id="IPR040256">
    <property type="entry name" value="At4g02000-like"/>
</dbReference>
<accession>A0AAE1T3H6</accession>
<organism evidence="2 3">
    <name type="scientific">Sesamum angolense</name>
    <dbReference type="NCBI Taxonomy" id="2727404"/>
    <lineage>
        <taxon>Eukaryota</taxon>
        <taxon>Viridiplantae</taxon>
        <taxon>Streptophyta</taxon>
        <taxon>Embryophyta</taxon>
        <taxon>Tracheophyta</taxon>
        <taxon>Spermatophyta</taxon>
        <taxon>Magnoliopsida</taxon>
        <taxon>eudicotyledons</taxon>
        <taxon>Gunneridae</taxon>
        <taxon>Pentapetalae</taxon>
        <taxon>asterids</taxon>
        <taxon>lamiids</taxon>
        <taxon>Lamiales</taxon>
        <taxon>Pedaliaceae</taxon>
        <taxon>Sesamum</taxon>
    </lineage>
</organism>
<evidence type="ECO:0000313" key="3">
    <source>
        <dbReference type="Proteomes" id="UP001289374"/>
    </source>
</evidence>
<dbReference type="AlphaFoldDB" id="A0AAE1T3H6"/>
<reference evidence="2" key="2">
    <citation type="journal article" date="2024" name="Plant">
        <title>Genomic evolution and insights into agronomic trait innovations of Sesamum species.</title>
        <authorList>
            <person name="Miao H."/>
            <person name="Wang L."/>
            <person name="Qu L."/>
            <person name="Liu H."/>
            <person name="Sun Y."/>
            <person name="Le M."/>
            <person name="Wang Q."/>
            <person name="Wei S."/>
            <person name="Zheng Y."/>
            <person name="Lin W."/>
            <person name="Duan Y."/>
            <person name="Cao H."/>
            <person name="Xiong S."/>
            <person name="Wang X."/>
            <person name="Wei L."/>
            <person name="Li C."/>
            <person name="Ma Q."/>
            <person name="Ju M."/>
            <person name="Zhao R."/>
            <person name="Li G."/>
            <person name="Mu C."/>
            <person name="Tian Q."/>
            <person name="Mei H."/>
            <person name="Zhang T."/>
            <person name="Gao T."/>
            <person name="Zhang H."/>
        </authorList>
    </citation>
    <scope>NUCLEOTIDE SEQUENCE</scope>
    <source>
        <strain evidence="2">K16</strain>
    </source>
</reference>
<evidence type="ECO:0000313" key="2">
    <source>
        <dbReference type="EMBL" id="KAK4380898.1"/>
    </source>
</evidence>
<dbReference type="EMBL" id="JACGWL010001002">
    <property type="protein sequence ID" value="KAK4380898.1"/>
    <property type="molecule type" value="Genomic_DNA"/>
</dbReference>
<evidence type="ECO:0000256" key="1">
    <source>
        <dbReference type="SAM" id="MobiDB-lite"/>
    </source>
</evidence>
<evidence type="ECO:0008006" key="4">
    <source>
        <dbReference type="Google" id="ProtNLM"/>
    </source>
</evidence>